<keyword evidence="4" id="KW-1185">Reference proteome</keyword>
<evidence type="ECO:0008006" key="5">
    <source>
        <dbReference type="Google" id="ProtNLM"/>
    </source>
</evidence>
<dbReference type="Proteomes" id="UP000610594">
    <property type="component" value="Unassembled WGS sequence"/>
</dbReference>
<dbReference type="EMBL" id="WHJF01000020">
    <property type="protein sequence ID" value="NHZ62604.1"/>
    <property type="molecule type" value="Genomic_DNA"/>
</dbReference>
<dbReference type="RefSeq" id="WP_167236773.1">
    <property type="nucleotide sequence ID" value="NZ_WHJF01000020.1"/>
</dbReference>
<evidence type="ECO:0000256" key="1">
    <source>
        <dbReference type="SAM" id="Coils"/>
    </source>
</evidence>
<evidence type="ECO:0000313" key="4">
    <source>
        <dbReference type="Proteomes" id="UP000610594"/>
    </source>
</evidence>
<evidence type="ECO:0000256" key="2">
    <source>
        <dbReference type="SAM" id="Phobius"/>
    </source>
</evidence>
<feature type="coiled-coil region" evidence="1">
    <location>
        <begin position="11"/>
        <end position="49"/>
    </location>
</feature>
<gene>
    <name evidence="3" type="ORF">F1735_09830</name>
</gene>
<comment type="caution">
    <text evidence="3">The sequence shown here is derived from an EMBL/GenBank/DDBJ whole genome shotgun (WGS) entry which is preliminary data.</text>
</comment>
<evidence type="ECO:0000313" key="3">
    <source>
        <dbReference type="EMBL" id="NHZ62604.1"/>
    </source>
</evidence>
<proteinExistence type="predicted"/>
<organism evidence="3 4">
    <name type="scientific">Massilia genomosp. 1</name>
    <dbReference type="NCBI Taxonomy" id="2609280"/>
    <lineage>
        <taxon>Bacteria</taxon>
        <taxon>Pseudomonadati</taxon>
        <taxon>Pseudomonadota</taxon>
        <taxon>Betaproteobacteria</taxon>
        <taxon>Burkholderiales</taxon>
        <taxon>Oxalobacteraceae</taxon>
        <taxon>Telluria group</taxon>
        <taxon>Massilia</taxon>
    </lineage>
</organism>
<keyword evidence="2" id="KW-1133">Transmembrane helix</keyword>
<reference evidence="3 4" key="1">
    <citation type="submission" date="2019-10" db="EMBL/GenBank/DDBJ databases">
        <title>Taxonomy of Antarctic Massilia spp.: description of Massilia rubra sp. nov., Massilia aquatica sp. nov., Massilia mucilaginosa sp. nov., Massilia frigida sp. nov. isolated from streams, lakes and regoliths.</title>
        <authorList>
            <person name="Holochova P."/>
            <person name="Sedlacek I."/>
            <person name="Kralova S."/>
            <person name="Maslanova I."/>
            <person name="Busse H.-J."/>
            <person name="Stankova E."/>
            <person name="Vrbovska V."/>
            <person name="Kovarovic V."/>
            <person name="Bartak M."/>
            <person name="Svec P."/>
            <person name="Pantucek R."/>
        </authorList>
    </citation>
    <scope>NUCLEOTIDE SEQUENCE [LARGE SCALE GENOMIC DNA]</scope>
    <source>
        <strain evidence="3 4">CCM 8694</strain>
    </source>
</reference>
<sequence>MTQTISTETQIALLTAGLAAMQREVDENKEEADAKLNAATKQIAALEDERNKALKWGVMTLGSAVLGMAYWIVEKIAGGHIK</sequence>
<keyword evidence="2" id="KW-0472">Membrane</keyword>
<feature type="transmembrane region" description="Helical" evidence="2">
    <location>
        <begin position="56"/>
        <end position="73"/>
    </location>
</feature>
<accession>A0ABX0MXL5</accession>
<keyword evidence="1" id="KW-0175">Coiled coil</keyword>
<protein>
    <recommendedName>
        <fullName evidence="5">Holin</fullName>
    </recommendedName>
</protein>
<name>A0ABX0MXL5_9BURK</name>
<keyword evidence="2" id="KW-0812">Transmembrane</keyword>